<protein>
    <submittedName>
        <fullName evidence="1">Uncharacterized protein</fullName>
    </submittedName>
</protein>
<dbReference type="Proteomes" id="UP000824890">
    <property type="component" value="Unassembled WGS sequence"/>
</dbReference>
<reference evidence="1 2" key="1">
    <citation type="submission" date="2021-05" db="EMBL/GenBank/DDBJ databases">
        <title>Genome Assembly of Synthetic Allotetraploid Brassica napus Reveals Homoeologous Exchanges between Subgenomes.</title>
        <authorList>
            <person name="Davis J.T."/>
        </authorList>
    </citation>
    <scope>NUCLEOTIDE SEQUENCE [LARGE SCALE GENOMIC DNA]</scope>
    <source>
        <strain evidence="2">cv. Da-Ae</strain>
        <tissue evidence="1">Seedling</tissue>
    </source>
</reference>
<sequence>MDMLDQLQRQNRRSALGILSLLCWQSCLYWSWSERNSRLHRNTFSSAPSLIRQIDRQVKDMILSYRNANPSSASIMMQRWLT</sequence>
<evidence type="ECO:0000313" key="1">
    <source>
        <dbReference type="EMBL" id="KAH0921669.1"/>
    </source>
</evidence>
<comment type="caution">
    <text evidence="1">The sequence shown here is derived from an EMBL/GenBank/DDBJ whole genome shotgun (WGS) entry which is preliminary data.</text>
</comment>
<evidence type="ECO:0000313" key="2">
    <source>
        <dbReference type="Proteomes" id="UP000824890"/>
    </source>
</evidence>
<gene>
    <name evidence="1" type="ORF">HID58_021687</name>
</gene>
<name>A0ABQ8CX56_BRANA</name>
<proteinExistence type="predicted"/>
<accession>A0ABQ8CX56</accession>
<keyword evidence="2" id="KW-1185">Reference proteome</keyword>
<organism evidence="1 2">
    <name type="scientific">Brassica napus</name>
    <name type="common">Rape</name>
    <dbReference type="NCBI Taxonomy" id="3708"/>
    <lineage>
        <taxon>Eukaryota</taxon>
        <taxon>Viridiplantae</taxon>
        <taxon>Streptophyta</taxon>
        <taxon>Embryophyta</taxon>
        <taxon>Tracheophyta</taxon>
        <taxon>Spermatophyta</taxon>
        <taxon>Magnoliopsida</taxon>
        <taxon>eudicotyledons</taxon>
        <taxon>Gunneridae</taxon>
        <taxon>Pentapetalae</taxon>
        <taxon>rosids</taxon>
        <taxon>malvids</taxon>
        <taxon>Brassicales</taxon>
        <taxon>Brassicaceae</taxon>
        <taxon>Brassiceae</taxon>
        <taxon>Brassica</taxon>
    </lineage>
</organism>
<dbReference type="EMBL" id="JAGKQM010000006">
    <property type="protein sequence ID" value="KAH0921669.1"/>
    <property type="molecule type" value="Genomic_DNA"/>
</dbReference>